<evidence type="ECO:0000313" key="1">
    <source>
        <dbReference type="EMBL" id="KOF73427.1"/>
    </source>
</evidence>
<gene>
    <name evidence="1" type="ORF">OCBIM_22037892mg</name>
</gene>
<dbReference type="AlphaFoldDB" id="A0A0L8G8U5"/>
<name>A0A0L8G8U5_OCTBM</name>
<protein>
    <submittedName>
        <fullName evidence="1">Uncharacterized protein</fullName>
    </submittedName>
</protein>
<sequence length="68" mass="7831">MENRCTSSILASAIIQNTVCLTFSDDNIVQSHFLRKTFKALKSIKLVSRAWMFALTDIIFNYPDKSMR</sequence>
<dbReference type="EMBL" id="KQ423146">
    <property type="protein sequence ID" value="KOF73427.1"/>
    <property type="molecule type" value="Genomic_DNA"/>
</dbReference>
<reference evidence="1" key="1">
    <citation type="submission" date="2015-07" db="EMBL/GenBank/DDBJ databases">
        <title>MeaNS - Measles Nucleotide Surveillance Program.</title>
        <authorList>
            <person name="Tran T."/>
            <person name="Druce J."/>
        </authorList>
    </citation>
    <scope>NUCLEOTIDE SEQUENCE</scope>
    <source>
        <strain evidence="1">UCB-OBI-ISO-001</strain>
        <tissue evidence="1">Gonad</tissue>
    </source>
</reference>
<organism evidence="1">
    <name type="scientific">Octopus bimaculoides</name>
    <name type="common">California two-spotted octopus</name>
    <dbReference type="NCBI Taxonomy" id="37653"/>
    <lineage>
        <taxon>Eukaryota</taxon>
        <taxon>Metazoa</taxon>
        <taxon>Spiralia</taxon>
        <taxon>Lophotrochozoa</taxon>
        <taxon>Mollusca</taxon>
        <taxon>Cephalopoda</taxon>
        <taxon>Coleoidea</taxon>
        <taxon>Octopodiformes</taxon>
        <taxon>Octopoda</taxon>
        <taxon>Incirrata</taxon>
        <taxon>Octopodidae</taxon>
        <taxon>Octopus</taxon>
    </lineage>
</organism>
<accession>A0A0L8G8U5</accession>
<proteinExistence type="predicted"/>